<dbReference type="PANTHER" id="PTHR12203:SF35">
    <property type="entry name" value="PROTEIN O-GLUCOSYLTRANSFERASE 1"/>
    <property type="match status" value="1"/>
</dbReference>
<dbReference type="OrthoDB" id="541052at2759"/>
<keyword evidence="2" id="KW-0472">Membrane</keyword>
<keyword evidence="2" id="KW-0812">Transmembrane</keyword>
<name>A0A8T9BS71_9HELO</name>
<dbReference type="Proteomes" id="UP000469558">
    <property type="component" value="Unassembled WGS sequence"/>
</dbReference>
<feature type="transmembrane region" description="Helical" evidence="2">
    <location>
        <begin position="258"/>
        <end position="280"/>
    </location>
</feature>
<sequence length="785" mass="87882">MVLEQRMPLAVLCNLIATASLIAWKFDETSAIERPFHLAIGVFLLLGLSWSVLAWLQRNHNGDNLSRRQDGYELTSSSSPHADRSASPRRAPIQLAWDIRRVCDIRKSIGTVIYACIRLEPTALLVAGVVLRVIVSRAIMQEVQCSASGIEIFLPFLLSLYEAIFDNRRPLSPQPIAVSKMARSYSIRYALILGIWCAAAYASSTMSAQRSTYICPVVGFQSKSVPILQVLGLLLDAFILINYSKVSNEASEFGRSNLLLATLSFISAGVLSIMAGIFILKNPEHMIWSFHLDSRIIYDLIVAIFLSSSFIASVAYLMGELHGSVPITVANWATVYTSQFSTSSVDFLPGLRQSSLVVSLIAFGSSAVIMRLWREASRNQRMALSGACSKALTAIFVLATILFFGTKYSLFTHERKWADHPISLLMSNARHSSDKWQRQAKISRSLEEAVVEYQSRYGIPPPPNFDKWYEFATSRGSLIIDDFGQIHNDLLPFWGVEPAKIREMTGHMLERPWIEVGGLSIFNSSVHIGPHVPGTHRWSMDGATAMIDKFVEWLPDMDIAININDEPRAITPWNTMADLNRRGELARRQLNRTKALSSFSQNTHDSWPGAFLEPEPAFSFDTESLYFVQASIAPSFTKFEVLACPPDSLSRTASWWEKQSFCQHCASPHSMGQFISNWTLSGSLCHQPDLANLHGIHISPSSFKPTTSLFPIFSQSKVAGYSDIVFPSPWNYQDKVFYDEARDKPFSEKEKSVFWRGATSEGFAVAGNWKGMQRQRFVNLVNHTP</sequence>
<feature type="non-terminal residue" evidence="3">
    <location>
        <position position="1"/>
    </location>
</feature>
<feature type="transmembrane region" description="Helical" evidence="2">
    <location>
        <begin position="6"/>
        <end position="24"/>
    </location>
</feature>
<dbReference type="EMBL" id="QGMK01002669">
    <property type="protein sequence ID" value="TVY56810.1"/>
    <property type="molecule type" value="Genomic_DNA"/>
</dbReference>
<organism evidence="3 4">
    <name type="scientific">Lachnellula suecica</name>
    <dbReference type="NCBI Taxonomy" id="602035"/>
    <lineage>
        <taxon>Eukaryota</taxon>
        <taxon>Fungi</taxon>
        <taxon>Dikarya</taxon>
        <taxon>Ascomycota</taxon>
        <taxon>Pezizomycotina</taxon>
        <taxon>Leotiomycetes</taxon>
        <taxon>Helotiales</taxon>
        <taxon>Lachnaceae</taxon>
        <taxon>Lachnellula</taxon>
    </lineage>
</organism>
<proteinExistence type="predicted"/>
<keyword evidence="4" id="KW-1185">Reference proteome</keyword>
<feature type="transmembrane region" description="Helical" evidence="2">
    <location>
        <begin position="36"/>
        <end position="56"/>
    </location>
</feature>
<feature type="region of interest" description="Disordered" evidence="1">
    <location>
        <begin position="67"/>
        <end position="87"/>
    </location>
</feature>
<dbReference type="InterPro" id="IPR051091">
    <property type="entry name" value="O-Glucosyltr/Glycosyltrsf_90"/>
</dbReference>
<feature type="transmembrane region" description="Helical" evidence="2">
    <location>
        <begin position="300"/>
        <end position="319"/>
    </location>
</feature>
<evidence type="ECO:0000256" key="2">
    <source>
        <dbReference type="SAM" id="Phobius"/>
    </source>
</evidence>
<feature type="transmembrane region" description="Helical" evidence="2">
    <location>
        <begin position="185"/>
        <end position="204"/>
    </location>
</feature>
<gene>
    <name evidence="3" type="primary">CXT1_1</name>
    <name evidence="3" type="ORF">LSUE1_G009682</name>
</gene>
<keyword evidence="2" id="KW-1133">Transmembrane helix</keyword>
<dbReference type="PANTHER" id="PTHR12203">
    <property type="entry name" value="KDEL LYS-ASP-GLU-LEU CONTAINING - RELATED"/>
    <property type="match status" value="1"/>
</dbReference>
<comment type="caution">
    <text evidence="3">The sequence shown here is derived from an EMBL/GenBank/DDBJ whole genome shotgun (WGS) entry which is preliminary data.</text>
</comment>
<reference evidence="3 4" key="1">
    <citation type="submission" date="2018-05" db="EMBL/GenBank/DDBJ databases">
        <title>Genome sequencing and assembly of the regulated plant pathogen Lachnellula willkommii and related sister species for the development of diagnostic species identification markers.</title>
        <authorList>
            <person name="Giroux E."/>
            <person name="Bilodeau G."/>
        </authorList>
    </citation>
    <scope>NUCLEOTIDE SEQUENCE [LARGE SCALE GENOMIC DNA]</scope>
    <source>
        <strain evidence="3 4">CBS 268.59</strain>
    </source>
</reference>
<protein>
    <submittedName>
        <fullName evidence="3">Beta-1,2-xylosyltransferase</fullName>
    </submittedName>
</protein>
<evidence type="ECO:0000313" key="4">
    <source>
        <dbReference type="Proteomes" id="UP000469558"/>
    </source>
</evidence>
<accession>A0A8T9BS71</accession>
<dbReference type="AlphaFoldDB" id="A0A8T9BS71"/>
<evidence type="ECO:0000256" key="1">
    <source>
        <dbReference type="SAM" id="MobiDB-lite"/>
    </source>
</evidence>
<feature type="transmembrane region" description="Helical" evidence="2">
    <location>
        <begin position="225"/>
        <end position="246"/>
    </location>
</feature>
<evidence type="ECO:0000313" key="3">
    <source>
        <dbReference type="EMBL" id="TVY56810.1"/>
    </source>
</evidence>
<feature type="transmembrane region" description="Helical" evidence="2">
    <location>
        <begin position="382"/>
        <end position="405"/>
    </location>
</feature>